<feature type="chain" id="PRO_5045724762" description="DUF411 domain-containing protein" evidence="1">
    <location>
        <begin position="29"/>
        <end position="159"/>
    </location>
</feature>
<dbReference type="InterPro" id="IPR006311">
    <property type="entry name" value="TAT_signal"/>
</dbReference>
<proteinExistence type="predicted"/>
<evidence type="ECO:0000256" key="1">
    <source>
        <dbReference type="SAM" id="SignalP"/>
    </source>
</evidence>
<dbReference type="RefSeq" id="WP_404667305.1">
    <property type="nucleotide sequence ID" value="NZ_JBIYEZ010000003.1"/>
</dbReference>
<protein>
    <recommendedName>
        <fullName evidence="4">DUF411 domain-containing protein</fullName>
    </recommendedName>
</protein>
<dbReference type="InterPro" id="IPR007332">
    <property type="entry name" value="DUF411"/>
</dbReference>
<evidence type="ECO:0000313" key="3">
    <source>
        <dbReference type="Proteomes" id="UP001180825"/>
    </source>
</evidence>
<accession>A0ABU2AG75</accession>
<dbReference type="Pfam" id="PF04214">
    <property type="entry name" value="DUF411"/>
    <property type="match status" value="1"/>
</dbReference>
<evidence type="ECO:0000313" key="2">
    <source>
        <dbReference type="EMBL" id="MDR7336226.1"/>
    </source>
</evidence>
<sequence>MAGIKMNRRRILKSSVGIAVALSLPALASAKPAKVEVWKSPDCGCCKTWLKHLEAQGIGVGTIHDIGNAGARQALGIPVKLGSCHTAKIEGYAIEGHVPAREIKRLLKEKPTAIGLAVPGMPLGSPGMDGPDFDNQTQPYDVLLVLKDGSTRVYQSYFR</sequence>
<reference evidence="2 3" key="1">
    <citation type="submission" date="2023-07" db="EMBL/GenBank/DDBJ databases">
        <title>Sorghum-associated microbial communities from plants grown in Nebraska, USA.</title>
        <authorList>
            <person name="Schachtman D."/>
        </authorList>
    </citation>
    <scope>NUCLEOTIDE SEQUENCE [LARGE SCALE GENOMIC DNA]</scope>
    <source>
        <strain evidence="2 3">BE316</strain>
    </source>
</reference>
<keyword evidence="1" id="KW-0732">Signal</keyword>
<dbReference type="PROSITE" id="PS51318">
    <property type="entry name" value="TAT"/>
    <property type="match status" value="1"/>
</dbReference>
<feature type="signal peptide" evidence="1">
    <location>
        <begin position="1"/>
        <end position="28"/>
    </location>
</feature>
<dbReference type="Proteomes" id="UP001180825">
    <property type="component" value="Unassembled WGS sequence"/>
</dbReference>
<dbReference type="EMBL" id="JAVDXV010000015">
    <property type="protein sequence ID" value="MDR7336226.1"/>
    <property type="molecule type" value="Genomic_DNA"/>
</dbReference>
<keyword evidence="3" id="KW-1185">Reference proteome</keyword>
<comment type="caution">
    <text evidence="2">The sequence shown here is derived from an EMBL/GenBank/DDBJ whole genome shotgun (WGS) entry which is preliminary data.</text>
</comment>
<organism evidence="2 3">
    <name type="scientific">Roseateles asaccharophilus</name>
    <dbReference type="NCBI Taxonomy" id="582607"/>
    <lineage>
        <taxon>Bacteria</taxon>
        <taxon>Pseudomonadati</taxon>
        <taxon>Pseudomonadota</taxon>
        <taxon>Betaproteobacteria</taxon>
        <taxon>Burkholderiales</taxon>
        <taxon>Sphaerotilaceae</taxon>
        <taxon>Roseateles</taxon>
    </lineage>
</organism>
<name>A0ABU2AG75_9BURK</name>
<gene>
    <name evidence="2" type="ORF">J2X21_005400</name>
</gene>
<evidence type="ECO:0008006" key="4">
    <source>
        <dbReference type="Google" id="ProtNLM"/>
    </source>
</evidence>